<reference evidence="2 3" key="1">
    <citation type="journal article" date="2015" name="Stand. Genomic Sci.">
        <title>Genomic Encyclopedia of Bacterial and Archaeal Type Strains, Phase III: the genomes of soil and plant-associated and newly described type strains.</title>
        <authorList>
            <person name="Whitman W.B."/>
            <person name="Woyke T."/>
            <person name="Klenk H.P."/>
            <person name="Zhou Y."/>
            <person name="Lilburn T.G."/>
            <person name="Beck B.J."/>
            <person name="De Vos P."/>
            <person name="Vandamme P."/>
            <person name="Eisen J.A."/>
            <person name="Garrity G."/>
            <person name="Hugenholtz P."/>
            <person name="Kyrpides N.C."/>
        </authorList>
    </citation>
    <scope>NUCLEOTIDE SEQUENCE [LARGE SCALE GENOMIC DNA]</scope>
    <source>
        <strain evidence="2 3">CGMCC 1.10115</strain>
    </source>
</reference>
<gene>
    <name evidence="2" type="ORF">IQ19_01061</name>
</gene>
<dbReference type="EMBL" id="VLKI01000002">
    <property type="protein sequence ID" value="TWH89813.1"/>
    <property type="molecule type" value="Genomic_DNA"/>
</dbReference>
<dbReference type="InterPro" id="IPR011944">
    <property type="entry name" value="Steroid_delta5-4_isomerase"/>
</dbReference>
<dbReference type="Gene3D" id="3.10.450.50">
    <property type="match status" value="1"/>
</dbReference>
<proteinExistence type="predicted"/>
<dbReference type="SUPFAM" id="SSF54427">
    <property type="entry name" value="NTF2-like"/>
    <property type="match status" value="1"/>
</dbReference>
<comment type="caution">
    <text evidence="2">The sequence shown here is derived from an EMBL/GenBank/DDBJ whole genome shotgun (WGS) entry which is preliminary data.</text>
</comment>
<dbReference type="GeneID" id="65402317"/>
<evidence type="ECO:0000313" key="2">
    <source>
        <dbReference type="EMBL" id="TWH89813.1"/>
    </source>
</evidence>
<evidence type="ECO:0000259" key="1">
    <source>
        <dbReference type="Pfam" id="PF14534"/>
    </source>
</evidence>
<dbReference type="AlphaFoldDB" id="A0A562K3J1"/>
<dbReference type="RefSeq" id="WP_144540627.1">
    <property type="nucleotide sequence ID" value="NZ_CBCSDC010000054.1"/>
</dbReference>
<sequence>MTKDFDVHNSREERQQEIDVIHQTITNMEVAFNQHDADKLDSHFTQNATWVNVFGTQLSGWEQINETHKILLAGPLSNSYALYKVESIKFVRPDVAIAHIRQYPTTSEGKVIENGQCSLAIYVMVKEQGTWQVTAGQNTFIQETPPVNS</sequence>
<keyword evidence="3" id="KW-1185">Reference proteome</keyword>
<name>A0A562K3J1_9BACI</name>
<dbReference type="Proteomes" id="UP000318667">
    <property type="component" value="Unassembled WGS sequence"/>
</dbReference>
<protein>
    <submittedName>
        <fullName evidence="2">Uncharacterized protein (TIGR02246 family)</fullName>
    </submittedName>
</protein>
<dbReference type="Pfam" id="PF14534">
    <property type="entry name" value="DUF4440"/>
    <property type="match status" value="1"/>
</dbReference>
<dbReference type="InterPro" id="IPR027843">
    <property type="entry name" value="DUF4440"/>
</dbReference>
<feature type="domain" description="DUF4440" evidence="1">
    <location>
        <begin position="21"/>
        <end position="133"/>
    </location>
</feature>
<dbReference type="InterPro" id="IPR032710">
    <property type="entry name" value="NTF2-like_dom_sf"/>
</dbReference>
<dbReference type="NCBIfam" id="TIGR02246">
    <property type="entry name" value="SgcJ/EcaC family oxidoreductase"/>
    <property type="match status" value="1"/>
</dbReference>
<accession>A0A562K3J1</accession>
<evidence type="ECO:0000313" key="3">
    <source>
        <dbReference type="Proteomes" id="UP000318667"/>
    </source>
</evidence>
<dbReference type="OrthoDB" id="582247at2"/>
<organism evidence="2 3">
    <name type="scientific">Cytobacillus oceanisediminis</name>
    <dbReference type="NCBI Taxonomy" id="665099"/>
    <lineage>
        <taxon>Bacteria</taxon>
        <taxon>Bacillati</taxon>
        <taxon>Bacillota</taxon>
        <taxon>Bacilli</taxon>
        <taxon>Bacillales</taxon>
        <taxon>Bacillaceae</taxon>
        <taxon>Cytobacillus</taxon>
    </lineage>
</organism>